<dbReference type="Gene3D" id="3.40.50.720">
    <property type="entry name" value="NAD(P)-binding Rossmann-like Domain"/>
    <property type="match status" value="1"/>
</dbReference>
<dbReference type="EMBL" id="CAJFDH010000002">
    <property type="protein sequence ID" value="CAD5213125.1"/>
    <property type="molecule type" value="Genomic_DNA"/>
</dbReference>
<sequence length="349" mass="37633">MSDSIPKTQIAAVFDKHDGPIEIREIPVPEIGDNDILVKIHYSGVCHTDLHAWKGDFPIKAKNPPLVGGHEGAGEVVKIGRDVKNFKVGDRAGIKWLNGSCLTCEQCRQGHENTCSVTKLSGLTHDGTFQQYAAVKATEATPIPKDIELAKAAPILCAGLTVYRALKEANVQAGQFIAIPGAGGGLGSFAIQYATAMGLRVVAIDHGSKEEHCKKLGAEVFIDAFKEDLVDQVVKYTDGGPQGVLCIAAQPKTMSQATDYVRTQGTVVLIALPKDGYCNINVFWAVVKCITVKGSYVGCRQDAIEALDFLRRGKIDVPIEVLPLKELPNVFDKMDKGELKGRVVLDLTK</sequence>
<keyword evidence="7" id="KW-0520">NAD</keyword>
<dbReference type="InterPro" id="IPR020843">
    <property type="entry name" value="ER"/>
</dbReference>
<evidence type="ECO:0000256" key="1">
    <source>
        <dbReference type="ARBA" id="ARBA00001947"/>
    </source>
</evidence>
<name>A0A811KBH6_9BILA</name>
<evidence type="ECO:0000313" key="10">
    <source>
        <dbReference type="EMBL" id="CAD5213125.1"/>
    </source>
</evidence>
<dbReference type="GO" id="GO:0004022">
    <property type="term" value="F:alcohol dehydrogenase (NAD+) activity"/>
    <property type="evidence" value="ECO:0007669"/>
    <property type="project" value="UniProtKB-EC"/>
</dbReference>
<evidence type="ECO:0000256" key="4">
    <source>
        <dbReference type="ARBA" id="ARBA00022723"/>
    </source>
</evidence>
<evidence type="ECO:0000256" key="5">
    <source>
        <dbReference type="ARBA" id="ARBA00022833"/>
    </source>
</evidence>
<keyword evidence="11" id="KW-1185">Reference proteome</keyword>
<dbReference type="Pfam" id="PF08240">
    <property type="entry name" value="ADH_N"/>
    <property type="match status" value="1"/>
</dbReference>
<evidence type="ECO:0000256" key="8">
    <source>
        <dbReference type="RuleBase" id="RU361277"/>
    </source>
</evidence>
<accession>A0A811KBH6</accession>
<dbReference type="PANTHER" id="PTHR42940:SF3">
    <property type="entry name" value="ALCOHOL DEHYDROGENASE 1-RELATED"/>
    <property type="match status" value="1"/>
</dbReference>
<dbReference type="InterPro" id="IPR002328">
    <property type="entry name" value="ADH_Zn_CS"/>
</dbReference>
<dbReference type="Gene3D" id="3.90.180.10">
    <property type="entry name" value="Medium-chain alcohol dehydrogenases, catalytic domain"/>
    <property type="match status" value="1"/>
</dbReference>
<evidence type="ECO:0000259" key="9">
    <source>
        <dbReference type="SMART" id="SM00829"/>
    </source>
</evidence>
<dbReference type="GO" id="GO:0008270">
    <property type="term" value="F:zinc ion binding"/>
    <property type="evidence" value="ECO:0007669"/>
    <property type="project" value="InterPro"/>
</dbReference>
<dbReference type="SUPFAM" id="SSF51735">
    <property type="entry name" value="NAD(P)-binding Rossmann-fold domains"/>
    <property type="match status" value="1"/>
</dbReference>
<dbReference type="InterPro" id="IPR011032">
    <property type="entry name" value="GroES-like_sf"/>
</dbReference>
<dbReference type="EC" id="1.1.1.1" evidence="3"/>
<evidence type="ECO:0000256" key="6">
    <source>
        <dbReference type="ARBA" id="ARBA00023002"/>
    </source>
</evidence>
<dbReference type="AlphaFoldDB" id="A0A811KBH6"/>
<keyword evidence="5 8" id="KW-0862">Zinc</keyword>
<dbReference type="InterPro" id="IPR013149">
    <property type="entry name" value="ADH-like_C"/>
</dbReference>
<reference evidence="10" key="1">
    <citation type="submission" date="2020-09" db="EMBL/GenBank/DDBJ databases">
        <authorList>
            <person name="Kikuchi T."/>
        </authorList>
    </citation>
    <scope>NUCLEOTIDE SEQUENCE</scope>
    <source>
        <strain evidence="10">SH1</strain>
    </source>
</reference>
<dbReference type="PANTHER" id="PTHR42940">
    <property type="entry name" value="ALCOHOL DEHYDROGENASE 1-RELATED"/>
    <property type="match status" value="1"/>
</dbReference>
<evidence type="ECO:0000256" key="7">
    <source>
        <dbReference type="ARBA" id="ARBA00023027"/>
    </source>
</evidence>
<dbReference type="GO" id="GO:0005737">
    <property type="term" value="C:cytoplasm"/>
    <property type="evidence" value="ECO:0007669"/>
    <property type="project" value="TreeGrafter"/>
</dbReference>
<dbReference type="FunFam" id="3.90.180.10:FF:000002">
    <property type="entry name" value="Alcohol dehydrogenase AdhP"/>
    <property type="match status" value="1"/>
</dbReference>
<dbReference type="Proteomes" id="UP000614601">
    <property type="component" value="Unassembled WGS sequence"/>
</dbReference>
<dbReference type="InterPro" id="IPR036291">
    <property type="entry name" value="NAD(P)-bd_dom_sf"/>
</dbReference>
<evidence type="ECO:0000256" key="3">
    <source>
        <dbReference type="ARBA" id="ARBA00013190"/>
    </source>
</evidence>
<gene>
    <name evidence="10" type="ORF">BOKJ2_LOCUS4926</name>
</gene>
<dbReference type="PROSITE" id="PS00059">
    <property type="entry name" value="ADH_ZINC"/>
    <property type="match status" value="1"/>
</dbReference>
<keyword evidence="4 8" id="KW-0479">Metal-binding</keyword>
<dbReference type="SMART" id="SM00829">
    <property type="entry name" value="PKS_ER"/>
    <property type="match status" value="1"/>
</dbReference>
<feature type="domain" description="Enoyl reductase (ER)" evidence="9">
    <location>
        <begin position="19"/>
        <end position="345"/>
    </location>
</feature>
<dbReference type="SUPFAM" id="SSF50129">
    <property type="entry name" value="GroES-like"/>
    <property type="match status" value="1"/>
</dbReference>
<dbReference type="Proteomes" id="UP000783686">
    <property type="component" value="Unassembled WGS sequence"/>
</dbReference>
<dbReference type="FunFam" id="3.40.50.720:FF:000039">
    <property type="entry name" value="Alcohol dehydrogenase AdhP"/>
    <property type="match status" value="1"/>
</dbReference>
<evidence type="ECO:0000256" key="2">
    <source>
        <dbReference type="ARBA" id="ARBA00008072"/>
    </source>
</evidence>
<proteinExistence type="inferred from homology"/>
<dbReference type="CDD" id="cd08297">
    <property type="entry name" value="CAD3"/>
    <property type="match status" value="1"/>
</dbReference>
<protein>
    <recommendedName>
        <fullName evidence="3">alcohol dehydrogenase</fullName>
        <ecNumber evidence="3">1.1.1.1</ecNumber>
    </recommendedName>
</protein>
<comment type="similarity">
    <text evidence="2 8">Belongs to the zinc-containing alcohol dehydrogenase family.</text>
</comment>
<dbReference type="Pfam" id="PF00107">
    <property type="entry name" value="ADH_zinc_N"/>
    <property type="match status" value="1"/>
</dbReference>
<dbReference type="EMBL" id="CAJFCW020000002">
    <property type="protein sequence ID" value="CAG9099223.1"/>
    <property type="molecule type" value="Genomic_DNA"/>
</dbReference>
<comment type="caution">
    <text evidence="10">The sequence shown here is derived from an EMBL/GenBank/DDBJ whole genome shotgun (WGS) entry which is preliminary data.</text>
</comment>
<dbReference type="OrthoDB" id="1879366at2759"/>
<dbReference type="InterPro" id="IPR013154">
    <property type="entry name" value="ADH-like_N"/>
</dbReference>
<organism evidence="10 11">
    <name type="scientific">Bursaphelenchus okinawaensis</name>
    <dbReference type="NCBI Taxonomy" id="465554"/>
    <lineage>
        <taxon>Eukaryota</taxon>
        <taxon>Metazoa</taxon>
        <taxon>Ecdysozoa</taxon>
        <taxon>Nematoda</taxon>
        <taxon>Chromadorea</taxon>
        <taxon>Rhabditida</taxon>
        <taxon>Tylenchina</taxon>
        <taxon>Tylenchomorpha</taxon>
        <taxon>Aphelenchoidea</taxon>
        <taxon>Aphelenchoididae</taxon>
        <taxon>Bursaphelenchus</taxon>
    </lineage>
</organism>
<comment type="cofactor">
    <cofactor evidence="1 8">
        <name>Zn(2+)</name>
        <dbReference type="ChEBI" id="CHEBI:29105"/>
    </cofactor>
</comment>
<evidence type="ECO:0000313" key="11">
    <source>
        <dbReference type="Proteomes" id="UP000614601"/>
    </source>
</evidence>
<keyword evidence="6" id="KW-0560">Oxidoreductase</keyword>